<dbReference type="PROSITE" id="PS00674">
    <property type="entry name" value="AAA"/>
    <property type="match status" value="1"/>
</dbReference>
<evidence type="ECO:0000259" key="6">
    <source>
        <dbReference type="SMART" id="SM00382"/>
    </source>
</evidence>
<dbReference type="GO" id="GO:0016887">
    <property type="term" value="F:ATP hydrolysis activity"/>
    <property type="evidence" value="ECO:0007669"/>
    <property type="project" value="InterPro"/>
</dbReference>
<keyword evidence="3 5" id="KW-0067">ATP-binding</keyword>
<dbReference type="Pfam" id="PF23242">
    <property type="entry name" value="AAA_lid_TRIP13_C"/>
    <property type="match status" value="1"/>
</dbReference>
<keyword evidence="4" id="KW-0469">Meiosis</keyword>
<dbReference type="InterPro" id="IPR003959">
    <property type="entry name" value="ATPase_AAA_core"/>
</dbReference>
<evidence type="ECO:0000313" key="8">
    <source>
        <dbReference type="Proteomes" id="UP001168990"/>
    </source>
</evidence>
<dbReference type="SUPFAM" id="SSF52540">
    <property type="entry name" value="P-loop containing nucleoside triphosphate hydrolases"/>
    <property type="match status" value="1"/>
</dbReference>
<feature type="domain" description="AAA+ ATPase" evidence="6">
    <location>
        <begin position="156"/>
        <end position="309"/>
    </location>
</feature>
<dbReference type="InterPro" id="IPR058249">
    <property type="entry name" value="Pch2_C"/>
</dbReference>
<dbReference type="EMBL" id="JAQQBS010000003">
    <property type="protein sequence ID" value="KAK0171142.1"/>
    <property type="molecule type" value="Genomic_DNA"/>
</dbReference>
<evidence type="ECO:0000313" key="7">
    <source>
        <dbReference type="EMBL" id="KAK0171142.1"/>
    </source>
</evidence>
<dbReference type="PRINTS" id="PR00300">
    <property type="entry name" value="CLPPROTEASEA"/>
</dbReference>
<reference evidence="7" key="1">
    <citation type="journal article" date="2023" name="bioRxiv">
        <title>Scaffold-level genome assemblies of two parasitoid biocontrol wasps reveal the parthenogenesis mechanism and an associated novel virus.</title>
        <authorList>
            <person name="Inwood S."/>
            <person name="Skelly J."/>
            <person name="Guhlin J."/>
            <person name="Harrop T."/>
            <person name="Goldson S."/>
            <person name="Dearden P."/>
        </authorList>
    </citation>
    <scope>NUCLEOTIDE SEQUENCE</scope>
    <source>
        <strain evidence="7">Irish</strain>
        <tissue evidence="7">Whole body</tissue>
    </source>
</reference>
<dbReference type="AlphaFoldDB" id="A0AA39FK88"/>
<comment type="similarity">
    <text evidence="1">Belongs to the AAA ATPase family. PCH2 subfamily.</text>
</comment>
<dbReference type="InterPro" id="IPR001270">
    <property type="entry name" value="ClpA/B"/>
</dbReference>
<evidence type="ECO:0000256" key="5">
    <source>
        <dbReference type="RuleBase" id="RU003651"/>
    </source>
</evidence>
<evidence type="ECO:0000256" key="2">
    <source>
        <dbReference type="ARBA" id="ARBA00022741"/>
    </source>
</evidence>
<dbReference type="CDD" id="cd19508">
    <property type="entry name" value="RecA-like_Pch2-like"/>
    <property type="match status" value="1"/>
</dbReference>
<organism evidence="7 8">
    <name type="scientific">Microctonus aethiopoides</name>
    <dbReference type="NCBI Taxonomy" id="144406"/>
    <lineage>
        <taxon>Eukaryota</taxon>
        <taxon>Metazoa</taxon>
        <taxon>Ecdysozoa</taxon>
        <taxon>Arthropoda</taxon>
        <taxon>Hexapoda</taxon>
        <taxon>Insecta</taxon>
        <taxon>Pterygota</taxon>
        <taxon>Neoptera</taxon>
        <taxon>Endopterygota</taxon>
        <taxon>Hymenoptera</taxon>
        <taxon>Apocrita</taxon>
        <taxon>Ichneumonoidea</taxon>
        <taxon>Braconidae</taxon>
        <taxon>Euphorinae</taxon>
        <taxon>Microctonus</taxon>
    </lineage>
</organism>
<dbReference type="InterPro" id="IPR027417">
    <property type="entry name" value="P-loop_NTPase"/>
</dbReference>
<dbReference type="InterPro" id="IPR044539">
    <property type="entry name" value="Pch2-like"/>
</dbReference>
<dbReference type="Pfam" id="PF00004">
    <property type="entry name" value="AAA"/>
    <property type="match status" value="1"/>
</dbReference>
<sequence>MSFTLDVEICQKPESALSRDEIGNMVQNMILRTPEIHINKIYNDRSYWWNHLMIRHIYSITCSCDNIEKETVYMKDCSGVRTFVYRLTGEEAGTETMQCDSEELPVASHWILPCREFEGLWENLCYPPSVKENLYNFVETSIMFSDKKVNPNIISWNKVVLLHGPPGTGKTSLCKALAQKATIRLSKKFNRGELIEINSHSLFSKWFSESGKLVMKLFSEIKRLLEDPQAFICILIDEVESLAHARKSSMNGTEPSDSIRVVNALLTQLDQIKSYKNVLILTTSNITEAIDLAFVDRADIKQYIGNPIENSIRLIYLTCLRELMRVAVIKSIDDQELREQLNSNSLISLSCGLSGRALRKIPFLTQALHMKTNSECDLKDFIDAMKKVVIYYKENELDGK</sequence>
<evidence type="ECO:0000256" key="1">
    <source>
        <dbReference type="ARBA" id="ARBA00007271"/>
    </source>
</evidence>
<dbReference type="GO" id="GO:0005524">
    <property type="term" value="F:ATP binding"/>
    <property type="evidence" value="ECO:0007669"/>
    <property type="project" value="UniProtKB-KW"/>
</dbReference>
<dbReference type="PANTHER" id="PTHR45991">
    <property type="entry name" value="PACHYTENE CHECKPOINT PROTEIN 2"/>
    <property type="match status" value="1"/>
</dbReference>
<dbReference type="GO" id="GO:0007131">
    <property type="term" value="P:reciprocal meiotic recombination"/>
    <property type="evidence" value="ECO:0007669"/>
    <property type="project" value="TreeGrafter"/>
</dbReference>
<dbReference type="Proteomes" id="UP001168990">
    <property type="component" value="Unassembled WGS sequence"/>
</dbReference>
<dbReference type="FunFam" id="3.40.50.300:FF:001494">
    <property type="entry name" value="Pachytene checkpoint component Pch2"/>
    <property type="match status" value="1"/>
</dbReference>
<keyword evidence="8" id="KW-1185">Reference proteome</keyword>
<evidence type="ECO:0000256" key="4">
    <source>
        <dbReference type="ARBA" id="ARBA00023254"/>
    </source>
</evidence>
<keyword evidence="2 5" id="KW-0547">Nucleotide-binding</keyword>
<dbReference type="InterPro" id="IPR003960">
    <property type="entry name" value="ATPase_AAA_CS"/>
</dbReference>
<protein>
    <recommendedName>
        <fullName evidence="6">AAA+ ATPase domain-containing protein</fullName>
    </recommendedName>
</protein>
<name>A0AA39FK88_9HYME</name>
<dbReference type="Gene3D" id="3.40.50.300">
    <property type="entry name" value="P-loop containing nucleotide triphosphate hydrolases"/>
    <property type="match status" value="1"/>
</dbReference>
<dbReference type="GO" id="GO:0051598">
    <property type="term" value="P:meiotic recombination checkpoint signaling"/>
    <property type="evidence" value="ECO:0007669"/>
    <property type="project" value="TreeGrafter"/>
</dbReference>
<evidence type="ECO:0000256" key="3">
    <source>
        <dbReference type="ARBA" id="ARBA00022840"/>
    </source>
</evidence>
<dbReference type="SMART" id="SM00382">
    <property type="entry name" value="AAA"/>
    <property type="match status" value="1"/>
</dbReference>
<accession>A0AA39FK88</accession>
<dbReference type="PANTHER" id="PTHR45991:SF1">
    <property type="entry name" value="PACHYTENE CHECKPOINT PROTEIN 2 HOMOLOG"/>
    <property type="match status" value="1"/>
</dbReference>
<comment type="caution">
    <text evidence="7">The sequence shown here is derived from an EMBL/GenBank/DDBJ whole genome shotgun (WGS) entry which is preliminary data.</text>
</comment>
<proteinExistence type="inferred from homology"/>
<dbReference type="GO" id="GO:0005694">
    <property type="term" value="C:chromosome"/>
    <property type="evidence" value="ECO:0007669"/>
    <property type="project" value="TreeGrafter"/>
</dbReference>
<gene>
    <name evidence="7" type="ORF">PV328_008899</name>
</gene>
<reference evidence="7" key="2">
    <citation type="submission" date="2023-03" db="EMBL/GenBank/DDBJ databases">
        <authorList>
            <person name="Inwood S.N."/>
            <person name="Skelly J.G."/>
            <person name="Guhlin J."/>
            <person name="Harrop T.W.R."/>
            <person name="Goldson S.G."/>
            <person name="Dearden P.K."/>
        </authorList>
    </citation>
    <scope>NUCLEOTIDE SEQUENCE</scope>
    <source>
        <strain evidence="7">Irish</strain>
        <tissue evidence="7">Whole body</tissue>
    </source>
</reference>
<dbReference type="GO" id="GO:0005634">
    <property type="term" value="C:nucleus"/>
    <property type="evidence" value="ECO:0007669"/>
    <property type="project" value="TreeGrafter"/>
</dbReference>
<dbReference type="InterPro" id="IPR003593">
    <property type="entry name" value="AAA+_ATPase"/>
</dbReference>